<dbReference type="KEGG" id="bliq:INP51_09165"/>
<organism evidence="1 2">
    <name type="scientific">Blautia liquoris</name>
    <dbReference type="NCBI Taxonomy" id="2779518"/>
    <lineage>
        <taxon>Bacteria</taxon>
        <taxon>Bacillati</taxon>
        <taxon>Bacillota</taxon>
        <taxon>Clostridia</taxon>
        <taxon>Lachnospirales</taxon>
        <taxon>Lachnospiraceae</taxon>
        <taxon>Blautia</taxon>
    </lineage>
</organism>
<accession>A0A7M2RF55</accession>
<proteinExistence type="predicted"/>
<dbReference type="RefSeq" id="WP_193734569.1">
    <property type="nucleotide sequence ID" value="NZ_CP063304.1"/>
</dbReference>
<dbReference type="InterPro" id="IPR021377">
    <property type="entry name" value="DUF3006"/>
</dbReference>
<dbReference type="Proteomes" id="UP000593601">
    <property type="component" value="Chromosome"/>
</dbReference>
<dbReference type="AlphaFoldDB" id="A0A7M2RF55"/>
<dbReference type="Pfam" id="PF11213">
    <property type="entry name" value="DUF3006"/>
    <property type="match status" value="1"/>
</dbReference>
<keyword evidence="2" id="KW-1185">Reference proteome</keyword>
<evidence type="ECO:0000313" key="2">
    <source>
        <dbReference type="Proteomes" id="UP000593601"/>
    </source>
</evidence>
<dbReference type="EMBL" id="CP063304">
    <property type="protein sequence ID" value="QOV18207.1"/>
    <property type="molecule type" value="Genomic_DNA"/>
</dbReference>
<sequence length="71" mass="8302">MKLIVDRLEGNLAVCETEDKKILNIPVSEFESRPADGDVIEYDNERAIVLKEETKRRKRAAEELFRKLLKK</sequence>
<protein>
    <submittedName>
        <fullName evidence="1">DUF3006 domain-containing protein</fullName>
    </submittedName>
</protein>
<name>A0A7M2RF55_9FIRM</name>
<reference evidence="1 2" key="1">
    <citation type="submission" date="2020-10" db="EMBL/GenBank/DDBJ databases">
        <title>Blautia liquoris sp.nov., isolated from the mud in a fermentation cellar used for the production of Chinese strong-flavoured liquor.</title>
        <authorList>
            <person name="Lu L."/>
        </authorList>
    </citation>
    <scope>NUCLEOTIDE SEQUENCE [LARGE SCALE GENOMIC DNA]</scope>
    <source>
        <strain evidence="1 2">LZLJ-3</strain>
    </source>
</reference>
<evidence type="ECO:0000313" key="1">
    <source>
        <dbReference type="EMBL" id="QOV18207.1"/>
    </source>
</evidence>
<gene>
    <name evidence="1" type="ORF">INP51_09165</name>
</gene>